<dbReference type="InterPro" id="IPR036236">
    <property type="entry name" value="Znf_C2H2_sf"/>
</dbReference>
<accession>A0AAV2IDW2</accession>
<dbReference type="Pfam" id="PF00096">
    <property type="entry name" value="zf-C2H2"/>
    <property type="match status" value="3"/>
</dbReference>
<comment type="subcellular location">
    <subcellularLocation>
        <location evidence="1">Nucleus</location>
    </subcellularLocation>
</comment>
<dbReference type="AlphaFoldDB" id="A0AAV2IDW2"/>
<dbReference type="SUPFAM" id="SSF57667">
    <property type="entry name" value="beta-beta-alpha zinc fingers"/>
    <property type="match status" value="3"/>
</dbReference>
<dbReference type="InterPro" id="IPR013087">
    <property type="entry name" value="Znf_C2H2_type"/>
</dbReference>
<gene>
    <name evidence="10" type="ORF">GSLYS_00018377001</name>
</gene>
<evidence type="ECO:0000256" key="5">
    <source>
        <dbReference type="ARBA" id="ARBA00022833"/>
    </source>
</evidence>
<evidence type="ECO:0000256" key="4">
    <source>
        <dbReference type="ARBA" id="ARBA00022771"/>
    </source>
</evidence>
<organism evidence="10 11">
    <name type="scientific">Lymnaea stagnalis</name>
    <name type="common">Great pond snail</name>
    <name type="synonym">Helix stagnalis</name>
    <dbReference type="NCBI Taxonomy" id="6523"/>
    <lineage>
        <taxon>Eukaryota</taxon>
        <taxon>Metazoa</taxon>
        <taxon>Spiralia</taxon>
        <taxon>Lophotrochozoa</taxon>
        <taxon>Mollusca</taxon>
        <taxon>Gastropoda</taxon>
        <taxon>Heterobranchia</taxon>
        <taxon>Euthyneura</taxon>
        <taxon>Panpulmonata</taxon>
        <taxon>Hygrophila</taxon>
        <taxon>Lymnaeoidea</taxon>
        <taxon>Lymnaeidae</taxon>
        <taxon>Lymnaea</taxon>
    </lineage>
</organism>
<feature type="domain" description="C2H2-type" evidence="9">
    <location>
        <begin position="484"/>
        <end position="511"/>
    </location>
</feature>
<dbReference type="GO" id="GO:0008270">
    <property type="term" value="F:zinc ion binding"/>
    <property type="evidence" value="ECO:0007669"/>
    <property type="project" value="UniProtKB-KW"/>
</dbReference>
<feature type="region of interest" description="Disordered" evidence="8">
    <location>
        <begin position="345"/>
        <end position="430"/>
    </location>
</feature>
<keyword evidence="6" id="KW-0539">Nucleus</keyword>
<evidence type="ECO:0000256" key="3">
    <source>
        <dbReference type="ARBA" id="ARBA00022737"/>
    </source>
</evidence>
<comment type="caution">
    <text evidence="10">The sequence shown here is derived from an EMBL/GenBank/DDBJ whole genome shotgun (WGS) entry which is preliminary data.</text>
</comment>
<keyword evidence="2" id="KW-0479">Metal-binding</keyword>
<feature type="compositionally biased region" description="Low complexity" evidence="8">
    <location>
        <begin position="401"/>
        <end position="411"/>
    </location>
</feature>
<evidence type="ECO:0000313" key="10">
    <source>
        <dbReference type="EMBL" id="CAL1544894.1"/>
    </source>
</evidence>
<dbReference type="SMART" id="SM00355">
    <property type="entry name" value="ZnF_C2H2"/>
    <property type="match status" value="9"/>
</dbReference>
<evidence type="ECO:0000256" key="8">
    <source>
        <dbReference type="SAM" id="MobiDB-lite"/>
    </source>
</evidence>
<proteinExistence type="predicted"/>
<dbReference type="PROSITE" id="PS00028">
    <property type="entry name" value="ZINC_FINGER_C2H2_1"/>
    <property type="match status" value="5"/>
</dbReference>
<evidence type="ECO:0000256" key="7">
    <source>
        <dbReference type="PROSITE-ProRule" id="PRU00042"/>
    </source>
</evidence>
<dbReference type="GO" id="GO:0001228">
    <property type="term" value="F:DNA-binding transcription activator activity, RNA polymerase II-specific"/>
    <property type="evidence" value="ECO:0007669"/>
    <property type="project" value="TreeGrafter"/>
</dbReference>
<evidence type="ECO:0000256" key="6">
    <source>
        <dbReference type="ARBA" id="ARBA00023242"/>
    </source>
</evidence>
<dbReference type="GO" id="GO:0005634">
    <property type="term" value="C:nucleus"/>
    <property type="evidence" value="ECO:0007669"/>
    <property type="project" value="UniProtKB-SubCell"/>
</dbReference>
<feature type="domain" description="C2H2-type" evidence="9">
    <location>
        <begin position="672"/>
        <end position="699"/>
    </location>
</feature>
<dbReference type="PANTHER" id="PTHR24376">
    <property type="entry name" value="ZINC FINGER PROTEIN"/>
    <property type="match status" value="1"/>
</dbReference>
<name>A0AAV2IDW2_LYMST</name>
<protein>
    <recommendedName>
        <fullName evidence="9">C2H2-type domain-containing protein</fullName>
    </recommendedName>
</protein>
<feature type="region of interest" description="Disordered" evidence="8">
    <location>
        <begin position="195"/>
        <end position="214"/>
    </location>
</feature>
<keyword evidence="11" id="KW-1185">Reference proteome</keyword>
<keyword evidence="4 7" id="KW-0863">Zinc-finger</keyword>
<dbReference type="EMBL" id="CAXITT010000657">
    <property type="protein sequence ID" value="CAL1544894.1"/>
    <property type="molecule type" value="Genomic_DNA"/>
</dbReference>
<dbReference type="PANTHER" id="PTHR24376:SF38">
    <property type="entry name" value="ZINC FINGER PROTEIN 445"/>
    <property type="match status" value="1"/>
</dbReference>
<feature type="domain" description="C2H2-type" evidence="9">
    <location>
        <begin position="583"/>
        <end position="610"/>
    </location>
</feature>
<dbReference type="Gene3D" id="3.30.160.60">
    <property type="entry name" value="Classic Zinc Finger"/>
    <property type="match status" value="5"/>
</dbReference>
<feature type="domain" description="C2H2-type" evidence="9">
    <location>
        <begin position="700"/>
        <end position="727"/>
    </location>
</feature>
<dbReference type="PROSITE" id="PS50157">
    <property type="entry name" value="ZINC_FINGER_C2H2_2"/>
    <property type="match status" value="6"/>
</dbReference>
<feature type="compositionally biased region" description="Acidic residues" evidence="8">
    <location>
        <begin position="377"/>
        <end position="394"/>
    </location>
</feature>
<feature type="domain" description="C2H2-type" evidence="9">
    <location>
        <begin position="644"/>
        <end position="671"/>
    </location>
</feature>
<dbReference type="GO" id="GO:0000978">
    <property type="term" value="F:RNA polymerase II cis-regulatory region sequence-specific DNA binding"/>
    <property type="evidence" value="ECO:0007669"/>
    <property type="project" value="TreeGrafter"/>
</dbReference>
<dbReference type="FunFam" id="3.30.160.60:FF:000446">
    <property type="entry name" value="Zinc finger protein"/>
    <property type="match status" value="1"/>
</dbReference>
<keyword evidence="3" id="KW-0677">Repeat</keyword>
<evidence type="ECO:0000256" key="2">
    <source>
        <dbReference type="ARBA" id="ARBA00022723"/>
    </source>
</evidence>
<evidence type="ECO:0000256" key="1">
    <source>
        <dbReference type="ARBA" id="ARBA00004123"/>
    </source>
</evidence>
<feature type="domain" description="C2H2-type" evidence="9">
    <location>
        <begin position="553"/>
        <end position="581"/>
    </location>
</feature>
<dbReference type="FunFam" id="3.30.160.60:FF:002343">
    <property type="entry name" value="Zinc finger protein 33A"/>
    <property type="match status" value="1"/>
</dbReference>
<evidence type="ECO:0000259" key="9">
    <source>
        <dbReference type="PROSITE" id="PS50157"/>
    </source>
</evidence>
<sequence length="822" mass="91648">MNSQESLVQDHNLQIANLATVNGLETCPTSICIPGFSGQSKAIVVQLNTNSGSSGSTKFKSLLPKSLLNSPKPDSEIDSFHVISETEMQSNTFTTNFTGFPPVDLLVNQQGCETESKDNTSNGNIEYSSSVTTNETIESILRQLNTMPSVNALETSDVKQQPELEQNYDKCSSFQSLQNMPETITSQSLVNNTSTNNMNFQVSSSSHTSTEELEKDQEVVKKTMVEAFVKMVVCRKVTVQKVHAKTGQILETKVKTEEEEPVILGVDCVETTEDFLSTPSSELAMEHAADFATTKWGTSLDGGLKFLSAVSESRQKIGKHLIKDKLLKSTLQKGINLSKIMEAKSQIEQPDVRRSSDMAAEDKSSKDDSVIKNEQLTESENEDWNEDLNDDSEDYVPKVRSSASSKLNSRSQTSEANDKNKSPMNYTGDESVVLLPKKRGRKRKWDNALGMASNLRSCVFCNKHFSSTTACAEHMKIGKCISSLFCFICSKPFTSEQELEKHLSTHCNERKPKVFECVDCYRSYRTRAGYEKHFRMGTCLKRDDYEDVFTGPLQCDLCPSRFSTPGYLKLHRYKVHENPKDAHTCTDCGKKFYSSVGFIKHKNGRPCTEPLKCWVCGKTYSSKAKESFKIHMKHHKSEVGGITYHCEECGRGYMTQMALTKHKLSHTGVKPYKCETCGKAFAMRYMVKDHARMHTGERPYLCSLCGSAFSNKGHLGRHLRSHENRTLLKRGRPKKIKEPGDNVGQETELKIIDLASFDGQAIQVVDGQMFESQNPGAAKMIIHANNNTIIIAEGWPSQSTPGSALTLSSSHDITNITNNINS</sequence>
<dbReference type="Proteomes" id="UP001497497">
    <property type="component" value="Unassembled WGS sequence"/>
</dbReference>
<reference evidence="10 11" key="1">
    <citation type="submission" date="2024-04" db="EMBL/GenBank/DDBJ databases">
        <authorList>
            <consortium name="Genoscope - CEA"/>
            <person name="William W."/>
        </authorList>
    </citation>
    <scope>NUCLEOTIDE SEQUENCE [LARGE SCALE GENOMIC DNA]</scope>
</reference>
<keyword evidence="5" id="KW-0862">Zinc</keyword>
<evidence type="ECO:0000313" key="11">
    <source>
        <dbReference type="Proteomes" id="UP001497497"/>
    </source>
</evidence>
<feature type="compositionally biased region" description="Basic and acidic residues" evidence="8">
    <location>
        <begin position="350"/>
        <end position="371"/>
    </location>
</feature>